<evidence type="ECO:0000256" key="5">
    <source>
        <dbReference type="ARBA" id="ARBA00022679"/>
    </source>
</evidence>
<dbReference type="AlphaFoldDB" id="A0A7V5U2W5"/>
<comment type="catalytic activity">
    <reaction evidence="10 11">
        <text>nicotinate beta-D-ribonucleotide + ATP + H(+) = deamido-NAD(+) + diphosphate</text>
        <dbReference type="Rhea" id="RHEA:22860"/>
        <dbReference type="ChEBI" id="CHEBI:15378"/>
        <dbReference type="ChEBI" id="CHEBI:30616"/>
        <dbReference type="ChEBI" id="CHEBI:33019"/>
        <dbReference type="ChEBI" id="CHEBI:57502"/>
        <dbReference type="ChEBI" id="CHEBI:58437"/>
        <dbReference type="EC" id="2.7.7.18"/>
    </reaction>
</comment>
<feature type="domain" description="Cytidyltransferase-like" evidence="12">
    <location>
        <begin position="7"/>
        <end position="169"/>
    </location>
</feature>
<dbReference type="PANTHER" id="PTHR39321">
    <property type="entry name" value="NICOTINATE-NUCLEOTIDE ADENYLYLTRANSFERASE-RELATED"/>
    <property type="match status" value="1"/>
</dbReference>
<evidence type="ECO:0000256" key="2">
    <source>
        <dbReference type="ARBA" id="ARBA00005019"/>
    </source>
</evidence>
<sequence length="230" mass="26337">MAARIGLLGGTFDPIHFGHLRAAEEAYQKLALDKVIFLPTAVPPHKKRPDLSPFSLRFEMVRLALSGVPYFEVSDLERRLPKPSYSIKTLEVLKEQVPGGEFFFILGFDAFLEFETWYEYQRIPTLAHLIVVTRGGGDEAAFAAKVRELFPESKQENNFWWRLPRGFSVRYLPILRLDISSTFLRKAVKNRESIRFLTPDPVRDFIFAHGLYAADLASPGAREDYDKSPE</sequence>
<evidence type="ECO:0000256" key="3">
    <source>
        <dbReference type="ARBA" id="ARBA00009014"/>
    </source>
</evidence>
<dbReference type="NCBIfam" id="NF000840">
    <property type="entry name" value="PRK00071.1-3"/>
    <property type="match status" value="1"/>
</dbReference>
<dbReference type="NCBIfam" id="TIGR00482">
    <property type="entry name" value="nicotinate (nicotinamide) nucleotide adenylyltransferase"/>
    <property type="match status" value="1"/>
</dbReference>
<dbReference type="CDD" id="cd02165">
    <property type="entry name" value="NMNAT"/>
    <property type="match status" value="1"/>
</dbReference>
<dbReference type="NCBIfam" id="TIGR00125">
    <property type="entry name" value="cyt_tran_rel"/>
    <property type="match status" value="1"/>
</dbReference>
<dbReference type="SUPFAM" id="SSF52374">
    <property type="entry name" value="Nucleotidylyl transferase"/>
    <property type="match status" value="1"/>
</dbReference>
<dbReference type="Pfam" id="PF01467">
    <property type="entry name" value="CTP_transf_like"/>
    <property type="match status" value="1"/>
</dbReference>
<comment type="pathway">
    <text evidence="2 11">Cofactor biosynthesis; NAD(+) biosynthesis; deamido-NAD(+) from nicotinate D-ribonucleotide: step 1/1.</text>
</comment>
<dbReference type="GO" id="GO:0009435">
    <property type="term" value="P:NAD+ biosynthetic process"/>
    <property type="evidence" value="ECO:0007669"/>
    <property type="project" value="UniProtKB-UniRule"/>
</dbReference>
<keyword evidence="4 11" id="KW-0662">Pyridine nucleotide biosynthesis</keyword>
<dbReference type="Proteomes" id="UP000886101">
    <property type="component" value="Unassembled WGS sequence"/>
</dbReference>
<comment type="similarity">
    <text evidence="3 11">Belongs to the NadD family.</text>
</comment>
<evidence type="ECO:0000313" key="13">
    <source>
        <dbReference type="EMBL" id="HHI97496.1"/>
    </source>
</evidence>
<dbReference type="InterPro" id="IPR014729">
    <property type="entry name" value="Rossmann-like_a/b/a_fold"/>
</dbReference>
<keyword evidence="5 11" id="KW-0808">Transferase</keyword>
<dbReference type="PANTHER" id="PTHR39321:SF3">
    <property type="entry name" value="PHOSPHOPANTETHEINE ADENYLYLTRANSFERASE"/>
    <property type="match status" value="1"/>
</dbReference>
<evidence type="ECO:0000256" key="1">
    <source>
        <dbReference type="ARBA" id="ARBA00002324"/>
    </source>
</evidence>
<comment type="function">
    <text evidence="1 11">Catalyzes the reversible adenylation of nicotinate mononucleotide (NaMN) to nicotinic acid adenine dinucleotide (NaAD).</text>
</comment>
<proteinExistence type="inferred from homology"/>
<dbReference type="EC" id="2.7.7.18" evidence="11"/>
<evidence type="ECO:0000256" key="4">
    <source>
        <dbReference type="ARBA" id="ARBA00022642"/>
    </source>
</evidence>
<accession>A0A7V5U2W5</accession>
<evidence type="ECO:0000256" key="6">
    <source>
        <dbReference type="ARBA" id="ARBA00022695"/>
    </source>
</evidence>
<comment type="caution">
    <text evidence="13">The sequence shown here is derived from an EMBL/GenBank/DDBJ whole genome shotgun (WGS) entry which is preliminary data.</text>
</comment>
<dbReference type="Gene3D" id="3.40.50.620">
    <property type="entry name" value="HUPs"/>
    <property type="match status" value="1"/>
</dbReference>
<evidence type="ECO:0000259" key="12">
    <source>
        <dbReference type="Pfam" id="PF01467"/>
    </source>
</evidence>
<keyword evidence="8 11" id="KW-0067">ATP-binding</keyword>
<evidence type="ECO:0000256" key="10">
    <source>
        <dbReference type="ARBA" id="ARBA00048721"/>
    </source>
</evidence>
<organism evidence="13">
    <name type="scientific">Thermodesulfatator atlanticus</name>
    <dbReference type="NCBI Taxonomy" id="501497"/>
    <lineage>
        <taxon>Bacteria</taxon>
        <taxon>Pseudomonadati</taxon>
        <taxon>Thermodesulfobacteriota</taxon>
        <taxon>Thermodesulfobacteria</taxon>
        <taxon>Thermodesulfobacteriales</taxon>
        <taxon>Thermodesulfatatoraceae</taxon>
        <taxon>Thermodesulfatator</taxon>
    </lineage>
</organism>
<dbReference type="EMBL" id="DROK01000188">
    <property type="protein sequence ID" value="HHI97496.1"/>
    <property type="molecule type" value="Genomic_DNA"/>
</dbReference>
<name>A0A7V5U2W5_9BACT</name>
<evidence type="ECO:0000256" key="11">
    <source>
        <dbReference type="HAMAP-Rule" id="MF_00244"/>
    </source>
</evidence>
<dbReference type="InterPro" id="IPR004821">
    <property type="entry name" value="Cyt_trans-like"/>
</dbReference>
<evidence type="ECO:0000256" key="8">
    <source>
        <dbReference type="ARBA" id="ARBA00022840"/>
    </source>
</evidence>
<keyword evidence="6 11" id="KW-0548">Nucleotidyltransferase</keyword>
<keyword evidence="7 11" id="KW-0547">Nucleotide-binding</keyword>
<evidence type="ECO:0000256" key="9">
    <source>
        <dbReference type="ARBA" id="ARBA00023027"/>
    </source>
</evidence>
<protein>
    <recommendedName>
        <fullName evidence="11">Probable nicotinate-nucleotide adenylyltransferase</fullName>
        <ecNumber evidence="11">2.7.7.18</ecNumber>
    </recommendedName>
    <alternativeName>
        <fullName evidence="11">Deamido-NAD(+) diphosphorylase</fullName>
    </alternativeName>
    <alternativeName>
        <fullName evidence="11">Deamido-NAD(+) pyrophosphorylase</fullName>
    </alternativeName>
    <alternativeName>
        <fullName evidence="11">Nicotinate mononucleotide adenylyltransferase</fullName>
        <shortName evidence="11">NaMN adenylyltransferase</shortName>
    </alternativeName>
</protein>
<dbReference type="UniPathway" id="UPA00253">
    <property type="reaction ID" value="UER00332"/>
</dbReference>
<dbReference type="GO" id="GO:0004515">
    <property type="term" value="F:nicotinate-nucleotide adenylyltransferase activity"/>
    <property type="evidence" value="ECO:0007669"/>
    <property type="project" value="UniProtKB-UniRule"/>
</dbReference>
<dbReference type="HAMAP" id="MF_00244">
    <property type="entry name" value="NaMN_adenylyltr"/>
    <property type="match status" value="1"/>
</dbReference>
<gene>
    <name evidence="11 13" type="primary">nadD</name>
    <name evidence="13" type="ORF">ENJ96_06555</name>
</gene>
<keyword evidence="9 11" id="KW-0520">NAD</keyword>
<dbReference type="GO" id="GO:0005524">
    <property type="term" value="F:ATP binding"/>
    <property type="evidence" value="ECO:0007669"/>
    <property type="project" value="UniProtKB-KW"/>
</dbReference>
<evidence type="ECO:0000256" key="7">
    <source>
        <dbReference type="ARBA" id="ARBA00022741"/>
    </source>
</evidence>
<dbReference type="InterPro" id="IPR005248">
    <property type="entry name" value="NadD/NMNAT"/>
</dbReference>
<reference evidence="13" key="1">
    <citation type="journal article" date="2020" name="mSystems">
        <title>Genome- and Community-Level Interaction Insights into Carbon Utilization and Element Cycling Functions of Hydrothermarchaeota in Hydrothermal Sediment.</title>
        <authorList>
            <person name="Zhou Z."/>
            <person name="Liu Y."/>
            <person name="Xu W."/>
            <person name="Pan J."/>
            <person name="Luo Z.H."/>
            <person name="Li M."/>
        </authorList>
    </citation>
    <scope>NUCLEOTIDE SEQUENCE [LARGE SCALE GENOMIC DNA]</scope>
    <source>
        <strain evidence="13">HyVt-533</strain>
    </source>
</reference>